<evidence type="ECO:0000256" key="9">
    <source>
        <dbReference type="SAM" id="MobiDB-lite"/>
    </source>
</evidence>
<organism evidence="12 13">
    <name type="scientific">Candidatus Terraquivivens tikiterensis</name>
    <dbReference type="NCBI Taxonomy" id="1980982"/>
    <lineage>
        <taxon>Archaea</taxon>
        <taxon>Nitrososphaerota</taxon>
        <taxon>Candidatus Wolframiiraptoraceae</taxon>
        <taxon>Candidatus Terraquivivens</taxon>
    </lineage>
</organism>
<evidence type="ECO:0000256" key="6">
    <source>
        <dbReference type="ARBA" id="ARBA00022989"/>
    </source>
</evidence>
<dbReference type="InterPro" id="IPR045349">
    <property type="entry name" value="SLC41A1-3"/>
</dbReference>
<keyword evidence="5" id="KW-0460">Magnesium</keyword>
<evidence type="ECO:0000256" key="3">
    <source>
        <dbReference type="ARBA" id="ARBA00022448"/>
    </source>
</evidence>
<keyword evidence="8 10" id="KW-0472">Membrane</keyword>
<dbReference type="InterPro" id="IPR006667">
    <property type="entry name" value="SLC41_membr_dom"/>
</dbReference>
<evidence type="ECO:0000256" key="2">
    <source>
        <dbReference type="ARBA" id="ARBA00009749"/>
    </source>
</evidence>
<dbReference type="AlphaFoldDB" id="A0A2R7Y4Y1"/>
<dbReference type="SUPFAM" id="SSF161093">
    <property type="entry name" value="MgtE membrane domain-like"/>
    <property type="match status" value="1"/>
</dbReference>
<comment type="subcellular location">
    <subcellularLocation>
        <location evidence="1">Membrane</location>
        <topology evidence="1">Multi-pass membrane protein</topology>
    </subcellularLocation>
</comment>
<sequence length="226" mass="24890">MALPTWNRPKQRHRPVHNDDRRHDRSSDDHNLSRGDGFMTRVFWKVLKEGRVSLTLAAVVEILSGALLQSRLEALISLPILLAIVPPLNDMAGDLGTIVVARLTTAFYLGSIEPRLRENKGLRMNLSSLMVVCVLTVLYISMLSTLYSTLHLGVFDAGILFRIISIIMLAGMTGVFFTLVCGTLLSVASFKKGYDPDTMVMPVITVIGDFLSIGSALLISRMFGLV</sequence>
<dbReference type="Gene3D" id="1.10.357.20">
    <property type="entry name" value="SLC41 divalent cation transporters, integral membrane domain"/>
    <property type="match status" value="1"/>
</dbReference>
<keyword evidence="3" id="KW-0813">Transport</keyword>
<feature type="transmembrane region" description="Helical" evidence="10">
    <location>
        <begin position="124"/>
        <end position="147"/>
    </location>
</feature>
<reference evidence="12 13" key="1">
    <citation type="submission" date="2017-04" db="EMBL/GenBank/DDBJ databases">
        <title>Draft Aigarchaeota genome from a New Zealand hot spring.</title>
        <authorList>
            <person name="Reysenbach A.-L."/>
            <person name="Donaho J.A."/>
            <person name="Gerhart J."/>
            <person name="Kelley J.F."/>
            <person name="Kouba K."/>
            <person name="Podar M."/>
            <person name="Stott M."/>
        </authorList>
    </citation>
    <scope>NUCLEOTIDE SEQUENCE [LARGE SCALE GENOMIC DNA]</scope>
    <source>
        <strain evidence="12">NZ13_MG1</strain>
    </source>
</reference>
<evidence type="ECO:0000313" key="13">
    <source>
        <dbReference type="Proteomes" id="UP000244066"/>
    </source>
</evidence>
<protein>
    <recommendedName>
        <fullName evidence="11">SLC41A/MgtE integral membrane domain-containing protein</fullName>
    </recommendedName>
</protein>
<keyword evidence="4 10" id="KW-0812">Transmembrane</keyword>
<evidence type="ECO:0000256" key="4">
    <source>
        <dbReference type="ARBA" id="ARBA00022692"/>
    </source>
</evidence>
<dbReference type="GO" id="GO:0016020">
    <property type="term" value="C:membrane"/>
    <property type="evidence" value="ECO:0007669"/>
    <property type="project" value="UniProtKB-SubCell"/>
</dbReference>
<dbReference type="InterPro" id="IPR036739">
    <property type="entry name" value="SLC41_membr_dom_sf"/>
</dbReference>
<keyword evidence="6 10" id="KW-1133">Transmembrane helix</keyword>
<feature type="domain" description="SLC41A/MgtE integral membrane" evidence="11">
    <location>
        <begin position="85"/>
        <end position="217"/>
    </location>
</feature>
<evidence type="ECO:0000256" key="7">
    <source>
        <dbReference type="ARBA" id="ARBA00023065"/>
    </source>
</evidence>
<feature type="region of interest" description="Disordered" evidence="9">
    <location>
        <begin position="1"/>
        <end position="31"/>
    </location>
</feature>
<feature type="compositionally biased region" description="Basic and acidic residues" evidence="9">
    <location>
        <begin position="16"/>
        <end position="31"/>
    </location>
</feature>
<evidence type="ECO:0000256" key="1">
    <source>
        <dbReference type="ARBA" id="ARBA00004141"/>
    </source>
</evidence>
<dbReference type="PANTHER" id="PTHR16228:SF7">
    <property type="entry name" value="SLC41A_MGTE INTEGRAL MEMBRANE DOMAIN-CONTAINING PROTEIN"/>
    <property type="match status" value="1"/>
</dbReference>
<keyword evidence="7" id="KW-0406">Ion transport</keyword>
<feature type="transmembrane region" description="Helical" evidence="10">
    <location>
        <begin position="159"/>
        <end position="187"/>
    </location>
</feature>
<dbReference type="Pfam" id="PF01769">
    <property type="entry name" value="MgtE"/>
    <property type="match status" value="1"/>
</dbReference>
<evidence type="ECO:0000256" key="5">
    <source>
        <dbReference type="ARBA" id="ARBA00022842"/>
    </source>
</evidence>
<comment type="caution">
    <text evidence="12">The sequence shown here is derived from an EMBL/GenBank/DDBJ whole genome shotgun (WGS) entry which is preliminary data.</text>
</comment>
<gene>
    <name evidence="12" type="ORF">B9J98_05205</name>
</gene>
<dbReference type="EMBL" id="NDWU01000012">
    <property type="protein sequence ID" value="PUA31892.1"/>
    <property type="molecule type" value="Genomic_DNA"/>
</dbReference>
<evidence type="ECO:0000256" key="8">
    <source>
        <dbReference type="ARBA" id="ARBA00023136"/>
    </source>
</evidence>
<dbReference type="PANTHER" id="PTHR16228">
    <property type="entry name" value="DIVALENT CATION TRANSPORTER SOLUTE CARRIER FAMILY 41"/>
    <property type="match status" value="1"/>
</dbReference>
<dbReference type="Proteomes" id="UP000244066">
    <property type="component" value="Unassembled WGS sequence"/>
</dbReference>
<comment type="similarity">
    <text evidence="2">Belongs to the SLC41A transporter family.</text>
</comment>
<evidence type="ECO:0000313" key="12">
    <source>
        <dbReference type="EMBL" id="PUA31892.1"/>
    </source>
</evidence>
<evidence type="ECO:0000256" key="10">
    <source>
        <dbReference type="SAM" id="Phobius"/>
    </source>
</evidence>
<dbReference type="GO" id="GO:0008324">
    <property type="term" value="F:monoatomic cation transmembrane transporter activity"/>
    <property type="evidence" value="ECO:0007669"/>
    <property type="project" value="InterPro"/>
</dbReference>
<evidence type="ECO:0000259" key="11">
    <source>
        <dbReference type="Pfam" id="PF01769"/>
    </source>
</evidence>
<name>A0A2R7Y4Y1_9ARCH</name>
<proteinExistence type="inferred from homology"/>
<feature type="transmembrane region" description="Helical" evidence="10">
    <location>
        <begin position="199"/>
        <end position="219"/>
    </location>
</feature>
<accession>A0A2R7Y4Y1</accession>